<organism evidence="2 3">
    <name type="scientific">Heracleum sosnowskyi</name>
    <dbReference type="NCBI Taxonomy" id="360622"/>
    <lineage>
        <taxon>Eukaryota</taxon>
        <taxon>Viridiplantae</taxon>
        <taxon>Streptophyta</taxon>
        <taxon>Embryophyta</taxon>
        <taxon>Tracheophyta</taxon>
        <taxon>Spermatophyta</taxon>
        <taxon>Magnoliopsida</taxon>
        <taxon>eudicotyledons</taxon>
        <taxon>Gunneridae</taxon>
        <taxon>Pentapetalae</taxon>
        <taxon>asterids</taxon>
        <taxon>campanulids</taxon>
        <taxon>Apiales</taxon>
        <taxon>Apiaceae</taxon>
        <taxon>Apioideae</taxon>
        <taxon>apioid superclade</taxon>
        <taxon>Tordylieae</taxon>
        <taxon>Tordyliinae</taxon>
        <taxon>Heracleum</taxon>
    </lineage>
</organism>
<keyword evidence="3" id="KW-1185">Reference proteome</keyword>
<sequence>MEDRLGKVIQLGKLYKIKTFHVKEYGQQDKYRPVQIERQIIFTTDTKLKEIDENEIFIPKNMFDLFKFADLKNMATKQVYLADVIGIIPKKEKLNNFTNSFGKQQVNIKCKLSDDKSRINVTFWDAFVENFCHVMSEDSEEPLILIISSAKISSWRDQIDVCNYSPTKFYLNYDHHSVQQLRKMLKELDFTKHKFSTRRKKFKTCTVDEIKKMGVEGIEEEGTTFANKCPRTVPHPNRKFNISVVASDATGEIQVLIKDKEIRSLLGIDFESIEEKDKNFPKLLKTIQGKDYTFKLRIKEDNINGKDKVYDAIDIFLGFELNEEMVEEQETFTDQEPMTGEDKNFPKLLKTIQGKDYTFKLRIKDDNINGKDKVYDAIDIFLGFELNEEMVEEQETFTDQEPMTREPSWSSYHIDQISQFNNM</sequence>
<protein>
    <recommendedName>
        <fullName evidence="1">Replication factor A C-terminal domain-containing protein</fullName>
    </recommendedName>
</protein>
<reference evidence="2" key="1">
    <citation type="submission" date="2023-02" db="EMBL/GenBank/DDBJ databases">
        <title>Genome of toxic invasive species Heracleum sosnowskyi carries increased number of genes despite the absence of recent whole-genome duplications.</title>
        <authorList>
            <person name="Schelkunov M."/>
            <person name="Shtratnikova V."/>
            <person name="Makarenko M."/>
            <person name="Klepikova A."/>
            <person name="Omelchenko D."/>
            <person name="Novikova G."/>
            <person name="Obukhova E."/>
            <person name="Bogdanov V."/>
            <person name="Penin A."/>
            <person name="Logacheva M."/>
        </authorList>
    </citation>
    <scope>NUCLEOTIDE SEQUENCE</scope>
    <source>
        <strain evidence="2">Hsosn_3</strain>
        <tissue evidence="2">Leaf</tissue>
    </source>
</reference>
<evidence type="ECO:0000313" key="2">
    <source>
        <dbReference type="EMBL" id="KAK1356501.1"/>
    </source>
</evidence>
<dbReference type="SUPFAM" id="SSF50249">
    <property type="entry name" value="Nucleic acid-binding proteins"/>
    <property type="match status" value="2"/>
</dbReference>
<dbReference type="EMBL" id="JAUIZM010000011">
    <property type="protein sequence ID" value="KAK1356501.1"/>
    <property type="molecule type" value="Genomic_DNA"/>
</dbReference>
<dbReference type="Pfam" id="PF08646">
    <property type="entry name" value="Rep_fac-A_C"/>
    <property type="match status" value="1"/>
</dbReference>
<dbReference type="PANTHER" id="PTHR47165:SF4">
    <property type="entry name" value="OS03G0429900 PROTEIN"/>
    <property type="match status" value="1"/>
</dbReference>
<gene>
    <name evidence="2" type="ORF">POM88_049757</name>
</gene>
<accession>A0AAD8GZ03</accession>
<dbReference type="PANTHER" id="PTHR47165">
    <property type="entry name" value="OS03G0429900 PROTEIN"/>
    <property type="match status" value="1"/>
</dbReference>
<dbReference type="InterPro" id="IPR012340">
    <property type="entry name" value="NA-bd_OB-fold"/>
</dbReference>
<comment type="caution">
    <text evidence="2">The sequence shown here is derived from an EMBL/GenBank/DDBJ whole genome shotgun (WGS) entry which is preliminary data.</text>
</comment>
<proteinExistence type="predicted"/>
<feature type="domain" description="Replication factor A C-terminal" evidence="1">
    <location>
        <begin position="202"/>
        <end position="309"/>
    </location>
</feature>
<dbReference type="AlphaFoldDB" id="A0AAD8GZ03"/>
<dbReference type="InterPro" id="IPR013955">
    <property type="entry name" value="Rep_factor-A_C"/>
</dbReference>
<dbReference type="Proteomes" id="UP001237642">
    <property type="component" value="Unassembled WGS sequence"/>
</dbReference>
<evidence type="ECO:0000313" key="3">
    <source>
        <dbReference type="Proteomes" id="UP001237642"/>
    </source>
</evidence>
<evidence type="ECO:0000259" key="1">
    <source>
        <dbReference type="Pfam" id="PF08646"/>
    </source>
</evidence>
<dbReference type="Gene3D" id="2.40.50.140">
    <property type="entry name" value="Nucleic acid-binding proteins"/>
    <property type="match status" value="2"/>
</dbReference>
<reference evidence="2" key="2">
    <citation type="submission" date="2023-05" db="EMBL/GenBank/DDBJ databases">
        <authorList>
            <person name="Schelkunov M.I."/>
        </authorList>
    </citation>
    <scope>NUCLEOTIDE SEQUENCE</scope>
    <source>
        <strain evidence="2">Hsosn_3</strain>
        <tissue evidence="2">Leaf</tissue>
    </source>
</reference>
<name>A0AAD8GZ03_9APIA</name>